<accession>A0A6G1SPY3</accession>
<dbReference type="GO" id="GO:0019448">
    <property type="term" value="P:L-cysteine catabolic process"/>
    <property type="evidence" value="ECO:0007669"/>
    <property type="project" value="TreeGrafter"/>
</dbReference>
<reference evidence="12" key="1">
    <citation type="submission" date="2018-10" db="EMBL/GenBank/DDBJ databases">
        <title>Transcriptome assembly of Aceria tosichella (Wheat curl mite) Type 2.</title>
        <authorList>
            <person name="Scully E.D."/>
            <person name="Geib S.M."/>
            <person name="Palmer N.A."/>
            <person name="Gupta A.K."/>
            <person name="Sarath G."/>
            <person name="Tatineni S."/>
        </authorList>
    </citation>
    <scope>NUCLEOTIDE SEQUENCE</scope>
    <source>
        <strain evidence="12">LincolnNE</strain>
    </source>
</reference>
<evidence type="ECO:0000256" key="10">
    <source>
        <dbReference type="PIRSR" id="PIRSR610300-51"/>
    </source>
</evidence>
<comment type="similarity">
    <text evidence="2 11">Belongs to the cysteine dioxygenase family.</text>
</comment>
<dbReference type="InterPro" id="IPR010300">
    <property type="entry name" value="CDO_1"/>
</dbReference>
<dbReference type="SUPFAM" id="SSF51182">
    <property type="entry name" value="RmlC-like cupins"/>
    <property type="match status" value="1"/>
</dbReference>
<comment type="cofactor">
    <cofactor evidence="11">
        <name>Fe cation</name>
        <dbReference type="ChEBI" id="CHEBI:24875"/>
    </cofactor>
    <text evidence="11">Binds 1 Fe cation per subunit.</text>
</comment>
<comment type="pathway">
    <text evidence="1 11">Organosulfur biosynthesis; taurine biosynthesis; hypotaurine from L-cysteine: step 1/2.</text>
</comment>
<protein>
    <recommendedName>
        <fullName evidence="3 11">Cysteine dioxygenase</fullName>
        <ecNumber evidence="3 11">1.13.11.20</ecNumber>
    </recommendedName>
</protein>
<keyword evidence="5 9" id="KW-0883">Thioether bond</keyword>
<evidence type="ECO:0000256" key="2">
    <source>
        <dbReference type="ARBA" id="ARBA00006622"/>
    </source>
</evidence>
<comment type="catalytic activity">
    <reaction evidence="11">
        <text>L-cysteine + O2 = 3-sulfino-L-alanine + H(+)</text>
        <dbReference type="Rhea" id="RHEA:20441"/>
        <dbReference type="ChEBI" id="CHEBI:15378"/>
        <dbReference type="ChEBI" id="CHEBI:15379"/>
        <dbReference type="ChEBI" id="CHEBI:35235"/>
        <dbReference type="ChEBI" id="CHEBI:61085"/>
        <dbReference type="EC" id="1.13.11.20"/>
    </reaction>
</comment>
<organism evidence="12">
    <name type="scientific">Aceria tosichella</name>
    <name type="common">wheat curl mite</name>
    <dbReference type="NCBI Taxonomy" id="561515"/>
    <lineage>
        <taxon>Eukaryota</taxon>
        <taxon>Metazoa</taxon>
        <taxon>Ecdysozoa</taxon>
        <taxon>Arthropoda</taxon>
        <taxon>Chelicerata</taxon>
        <taxon>Arachnida</taxon>
        <taxon>Acari</taxon>
        <taxon>Acariformes</taxon>
        <taxon>Trombidiformes</taxon>
        <taxon>Prostigmata</taxon>
        <taxon>Eupodina</taxon>
        <taxon>Eriophyoidea</taxon>
        <taxon>Eriophyidae</taxon>
        <taxon>Eriophyinae</taxon>
        <taxon>Aceriini</taxon>
        <taxon>Aceria</taxon>
    </lineage>
</organism>
<dbReference type="EMBL" id="GGYP01007784">
    <property type="protein sequence ID" value="MDE52555.1"/>
    <property type="molecule type" value="Transcribed_RNA"/>
</dbReference>
<evidence type="ECO:0000256" key="3">
    <source>
        <dbReference type="ARBA" id="ARBA00013133"/>
    </source>
</evidence>
<dbReference type="GO" id="GO:0042412">
    <property type="term" value="P:taurine biosynthetic process"/>
    <property type="evidence" value="ECO:0007669"/>
    <property type="project" value="UniProtKB-UniRule"/>
</dbReference>
<keyword evidence="7 11" id="KW-0560">Oxidoreductase</keyword>
<feature type="binding site" evidence="10">
    <location>
        <position position="145"/>
    </location>
    <ligand>
        <name>Fe cation</name>
        <dbReference type="ChEBI" id="CHEBI:24875"/>
        <note>catalytic</note>
    </ligand>
</feature>
<evidence type="ECO:0000256" key="4">
    <source>
        <dbReference type="ARBA" id="ARBA00022723"/>
    </source>
</evidence>
<evidence type="ECO:0000256" key="11">
    <source>
        <dbReference type="RuleBase" id="RU366010"/>
    </source>
</evidence>
<keyword evidence="6 11" id="KW-0223">Dioxygenase</keyword>
<evidence type="ECO:0000256" key="7">
    <source>
        <dbReference type="ARBA" id="ARBA00023002"/>
    </source>
</evidence>
<evidence type="ECO:0000256" key="9">
    <source>
        <dbReference type="PIRSR" id="PIRSR610300-50"/>
    </source>
</evidence>
<feature type="binding site" evidence="10">
    <location>
        <position position="143"/>
    </location>
    <ligand>
        <name>Fe cation</name>
        <dbReference type="ChEBI" id="CHEBI:24875"/>
        <note>catalytic</note>
    </ligand>
</feature>
<dbReference type="GO" id="GO:0008198">
    <property type="term" value="F:ferrous iron binding"/>
    <property type="evidence" value="ECO:0007669"/>
    <property type="project" value="TreeGrafter"/>
</dbReference>
<feature type="binding site" evidence="10">
    <location>
        <position position="203"/>
    </location>
    <ligand>
        <name>Fe cation</name>
        <dbReference type="ChEBI" id="CHEBI:24875"/>
        <note>catalytic</note>
    </ligand>
</feature>
<dbReference type="InterPro" id="IPR011051">
    <property type="entry name" value="RmlC_Cupin_sf"/>
</dbReference>
<evidence type="ECO:0000256" key="5">
    <source>
        <dbReference type="ARBA" id="ARBA00022784"/>
    </source>
</evidence>
<proteinExistence type="inferred from homology"/>
<keyword evidence="8 10" id="KW-0408">Iron</keyword>
<dbReference type="UniPathway" id="UPA00012">
    <property type="reaction ID" value="UER00537"/>
</dbReference>
<dbReference type="AlphaFoldDB" id="A0A6G1SPY3"/>
<dbReference type="EC" id="1.13.11.20" evidence="3 11"/>
<evidence type="ECO:0000256" key="1">
    <source>
        <dbReference type="ARBA" id="ARBA00004759"/>
    </source>
</evidence>
<evidence type="ECO:0000256" key="8">
    <source>
        <dbReference type="ARBA" id="ARBA00023004"/>
    </source>
</evidence>
<feature type="cross-link" description="3'-(S-cysteinyl)-tyrosine (Cys-Tyr)" evidence="9">
    <location>
        <begin position="150"/>
        <end position="220"/>
    </location>
</feature>
<dbReference type="Gene3D" id="2.60.120.10">
    <property type="entry name" value="Jelly Rolls"/>
    <property type="match status" value="1"/>
</dbReference>
<gene>
    <name evidence="12" type="primary">cdo-1</name>
    <name evidence="12" type="ORF">g.10533</name>
</gene>
<keyword evidence="4 10" id="KW-0479">Metal-binding</keyword>
<evidence type="ECO:0000256" key="6">
    <source>
        <dbReference type="ARBA" id="ARBA00022964"/>
    </source>
</evidence>
<dbReference type="PANTHER" id="PTHR12918:SF1">
    <property type="entry name" value="CYSTEINE DIOXYGENASE TYPE 1"/>
    <property type="match status" value="1"/>
</dbReference>
<name>A0A6G1SPY3_9ACAR</name>
<dbReference type="GO" id="GO:0017172">
    <property type="term" value="F:cysteine dioxygenase activity"/>
    <property type="evidence" value="ECO:0007669"/>
    <property type="project" value="UniProtKB-UniRule"/>
</dbReference>
<dbReference type="CDD" id="cd10548">
    <property type="entry name" value="cupin_CDO"/>
    <property type="match status" value="1"/>
</dbReference>
<sequence>MAPTLENTIGGSHKQHLVNKQMTMTPAVTNLKSNTTAVAAAAADVLASVDLAGADPKKAAAVAPFGEFNLLLSRLERAFSRSESSVDVDEVWRILEDYNSNMDEWAKYAYYDMTKYKRNLVAEYEKYNVMIITWGPGSRSCIHDHAGSHCFMKVLDGELIEGRFAWPDEKALKGAKTQEMSRVRDTRMRLNDVVYIHDKVGLHLVENVNPKKTAASLHVYIPPYHECKAFDPRTGRAIECQLDFYSKCGRVVKEDEKEGDKYKC</sequence>
<evidence type="ECO:0000313" key="12">
    <source>
        <dbReference type="EMBL" id="MDE52555.1"/>
    </source>
</evidence>
<dbReference type="Pfam" id="PF05995">
    <property type="entry name" value="CDO_I"/>
    <property type="match status" value="1"/>
</dbReference>
<dbReference type="PANTHER" id="PTHR12918">
    <property type="entry name" value="CYSTEINE DIOXYGENASE"/>
    <property type="match status" value="1"/>
</dbReference>
<dbReference type="InterPro" id="IPR014710">
    <property type="entry name" value="RmlC-like_jellyroll"/>
</dbReference>